<feature type="signal peptide" evidence="2">
    <location>
        <begin position="1"/>
        <end position="35"/>
    </location>
</feature>
<evidence type="ECO:0008006" key="5">
    <source>
        <dbReference type="Google" id="ProtNLM"/>
    </source>
</evidence>
<dbReference type="PROSITE" id="PS51318">
    <property type="entry name" value="TAT"/>
    <property type="match status" value="1"/>
</dbReference>
<dbReference type="InterPro" id="IPR006311">
    <property type="entry name" value="TAT_signal"/>
</dbReference>
<evidence type="ECO:0000256" key="2">
    <source>
        <dbReference type="SAM" id="SignalP"/>
    </source>
</evidence>
<reference evidence="3 4" key="1">
    <citation type="submission" date="2021-07" db="EMBL/GenBank/DDBJ databases">
        <title>Actinomadura sp. PM05-2 isolated from lichen.</title>
        <authorList>
            <person name="Somphong A."/>
            <person name="Phongsopitanun W."/>
            <person name="Tanasupawat S."/>
            <person name="Peongsungnone V."/>
        </authorList>
    </citation>
    <scope>NUCLEOTIDE SEQUENCE [LARGE SCALE GENOMIC DNA]</scope>
    <source>
        <strain evidence="3 4">PM05-2</strain>
    </source>
</reference>
<feature type="compositionally biased region" description="Low complexity" evidence="1">
    <location>
        <begin position="56"/>
        <end position="73"/>
    </location>
</feature>
<accession>A0ABS7FUB3</accession>
<comment type="caution">
    <text evidence="3">The sequence shown here is derived from an EMBL/GenBank/DDBJ whole genome shotgun (WGS) entry which is preliminary data.</text>
</comment>
<gene>
    <name evidence="3" type="ORF">K1Y72_13145</name>
</gene>
<dbReference type="RefSeq" id="WP_220166479.1">
    <property type="nucleotide sequence ID" value="NZ_JAIBOA010000007.1"/>
</dbReference>
<dbReference type="EMBL" id="JAIBOA010000007">
    <property type="protein sequence ID" value="MBW8483324.1"/>
    <property type="molecule type" value="Genomic_DNA"/>
</dbReference>
<evidence type="ECO:0000256" key="1">
    <source>
        <dbReference type="SAM" id="MobiDB-lite"/>
    </source>
</evidence>
<keyword evidence="2" id="KW-0732">Signal</keyword>
<feature type="chain" id="PRO_5046898642" description="DUF3558 domain-containing protein" evidence="2">
    <location>
        <begin position="36"/>
        <end position="225"/>
    </location>
</feature>
<proteinExistence type="predicted"/>
<evidence type="ECO:0000313" key="4">
    <source>
        <dbReference type="Proteomes" id="UP000774570"/>
    </source>
</evidence>
<name>A0ABS7FUB3_9ACTN</name>
<organism evidence="3 4">
    <name type="scientific">Actinomadura parmotrematis</name>
    <dbReference type="NCBI Taxonomy" id="2864039"/>
    <lineage>
        <taxon>Bacteria</taxon>
        <taxon>Bacillati</taxon>
        <taxon>Actinomycetota</taxon>
        <taxon>Actinomycetes</taxon>
        <taxon>Streptosporangiales</taxon>
        <taxon>Thermomonosporaceae</taxon>
        <taxon>Actinomadura</taxon>
    </lineage>
</organism>
<feature type="region of interest" description="Disordered" evidence="1">
    <location>
        <begin position="47"/>
        <end position="88"/>
    </location>
</feature>
<sequence>MSIRRTGTRRRGTGPAAAGALAGAAAAALAAGALAGCQVRAGAVATGEPTPVRASTPAQAGDTGAPAAGATAPSSGLPETAGGYTRDHDAERREAAALLDVQNDPPSDGPKYALGPLTTGIYAEPGGASGLGEILVVRAEGDFPDTGAAMTDFTARVRAQGAELTPVDPGAGGGSAGCTTRETQGGAAKAVCYLVDATTLLVVSSAGTAEATGAALARMHPDLRT</sequence>
<keyword evidence="4" id="KW-1185">Reference proteome</keyword>
<evidence type="ECO:0000313" key="3">
    <source>
        <dbReference type="EMBL" id="MBW8483324.1"/>
    </source>
</evidence>
<dbReference type="Proteomes" id="UP000774570">
    <property type="component" value="Unassembled WGS sequence"/>
</dbReference>
<protein>
    <recommendedName>
        <fullName evidence="5">DUF3558 domain-containing protein</fullName>
    </recommendedName>
</protein>